<feature type="compositionally biased region" description="Basic and acidic residues" evidence="1">
    <location>
        <begin position="34"/>
        <end position="50"/>
    </location>
</feature>
<evidence type="ECO:0000313" key="2">
    <source>
        <dbReference type="EMBL" id="PUZ56190.1"/>
    </source>
</evidence>
<dbReference type="Proteomes" id="UP000244336">
    <property type="component" value="Chromosome 5"/>
</dbReference>
<evidence type="ECO:0000256" key="1">
    <source>
        <dbReference type="SAM" id="MobiDB-lite"/>
    </source>
</evidence>
<dbReference type="EMBL" id="CM009753">
    <property type="protein sequence ID" value="PUZ56190.1"/>
    <property type="molecule type" value="Genomic_DNA"/>
</dbReference>
<feature type="region of interest" description="Disordered" evidence="1">
    <location>
        <begin position="74"/>
        <end position="95"/>
    </location>
</feature>
<organism evidence="2 3">
    <name type="scientific">Panicum hallii var. hallii</name>
    <dbReference type="NCBI Taxonomy" id="1504633"/>
    <lineage>
        <taxon>Eukaryota</taxon>
        <taxon>Viridiplantae</taxon>
        <taxon>Streptophyta</taxon>
        <taxon>Embryophyta</taxon>
        <taxon>Tracheophyta</taxon>
        <taxon>Spermatophyta</taxon>
        <taxon>Magnoliopsida</taxon>
        <taxon>Liliopsida</taxon>
        <taxon>Poales</taxon>
        <taxon>Poaceae</taxon>
        <taxon>PACMAD clade</taxon>
        <taxon>Panicoideae</taxon>
        <taxon>Panicodae</taxon>
        <taxon>Paniceae</taxon>
        <taxon>Panicinae</taxon>
        <taxon>Panicum</taxon>
        <taxon>Panicum sect. Panicum</taxon>
    </lineage>
</organism>
<sequence>MTALLQGCRRATEAPTTTVLLRGCRRAGKARRRRADDGGAARLPERRGDANDNDAMARLQPEGCEDNIQMTCRRRRVRPRQRGDATTSMMPAGRPEALASNSRSIHINMQACAGRASLRCAPSTSYHKQAS</sequence>
<proteinExistence type="predicted"/>
<evidence type="ECO:0000313" key="3">
    <source>
        <dbReference type="Proteomes" id="UP000244336"/>
    </source>
</evidence>
<dbReference type="AlphaFoldDB" id="A0A2T7DKT8"/>
<dbReference type="Gramene" id="PUZ56190">
    <property type="protein sequence ID" value="PUZ56190"/>
    <property type="gene ID" value="GQ55_5G275800"/>
</dbReference>
<protein>
    <submittedName>
        <fullName evidence="2">Uncharacterized protein</fullName>
    </submittedName>
</protein>
<reference evidence="2 3" key="1">
    <citation type="submission" date="2018-04" db="EMBL/GenBank/DDBJ databases">
        <title>WGS assembly of Panicum hallii var. hallii HAL2.</title>
        <authorList>
            <person name="Lovell J."/>
            <person name="Jenkins J."/>
            <person name="Lowry D."/>
            <person name="Mamidi S."/>
            <person name="Sreedasyam A."/>
            <person name="Weng X."/>
            <person name="Barry K."/>
            <person name="Bonette J."/>
            <person name="Campitelli B."/>
            <person name="Daum C."/>
            <person name="Gordon S."/>
            <person name="Gould B."/>
            <person name="Lipzen A."/>
            <person name="MacQueen A."/>
            <person name="Palacio-Mejia J."/>
            <person name="Plott C."/>
            <person name="Shakirov E."/>
            <person name="Shu S."/>
            <person name="Yoshinaga Y."/>
            <person name="Zane M."/>
            <person name="Rokhsar D."/>
            <person name="Grimwood J."/>
            <person name="Schmutz J."/>
            <person name="Juenger T."/>
        </authorList>
    </citation>
    <scope>NUCLEOTIDE SEQUENCE [LARGE SCALE GENOMIC DNA]</scope>
    <source>
        <strain evidence="3">cv. HAL2</strain>
    </source>
</reference>
<keyword evidence="3" id="KW-1185">Reference proteome</keyword>
<name>A0A2T7DKT8_9POAL</name>
<feature type="region of interest" description="Disordered" evidence="1">
    <location>
        <begin position="25"/>
        <end position="61"/>
    </location>
</feature>
<accession>A0A2T7DKT8</accession>
<gene>
    <name evidence="2" type="ORF">GQ55_5G275800</name>
</gene>